<feature type="signal peptide" evidence="6">
    <location>
        <begin position="1"/>
        <end position="24"/>
    </location>
</feature>
<name>A0ABS4VN53_9PSEU</name>
<evidence type="ECO:0000256" key="2">
    <source>
        <dbReference type="ARBA" id="ARBA00022448"/>
    </source>
</evidence>
<dbReference type="PROSITE" id="PS51257">
    <property type="entry name" value="PROKAR_LIPOPROTEIN"/>
    <property type="match status" value="1"/>
</dbReference>
<keyword evidence="4 6" id="KW-0732">Signal</keyword>
<protein>
    <submittedName>
        <fullName evidence="7">Zinc/manganese transport system substrate-binding protein</fullName>
    </submittedName>
</protein>
<evidence type="ECO:0000313" key="8">
    <source>
        <dbReference type="Proteomes" id="UP001519295"/>
    </source>
</evidence>
<evidence type="ECO:0000313" key="7">
    <source>
        <dbReference type="EMBL" id="MBP2365362.1"/>
    </source>
</evidence>
<proteinExistence type="predicted"/>
<accession>A0ABS4VN53</accession>
<feature type="chain" id="PRO_5046543876" evidence="6">
    <location>
        <begin position="25"/>
        <end position="340"/>
    </location>
</feature>
<dbReference type="InterPro" id="IPR006127">
    <property type="entry name" value="ZnuA-like"/>
</dbReference>
<feature type="compositionally biased region" description="Gly residues" evidence="5">
    <location>
        <begin position="132"/>
        <end position="141"/>
    </location>
</feature>
<dbReference type="SUPFAM" id="SSF53807">
    <property type="entry name" value="Helical backbone' metal receptor"/>
    <property type="match status" value="1"/>
</dbReference>
<gene>
    <name evidence="7" type="ORF">JOF36_001058</name>
</gene>
<comment type="caution">
    <text evidence="7">The sequence shown here is derived from an EMBL/GenBank/DDBJ whole genome shotgun (WGS) entry which is preliminary data.</text>
</comment>
<dbReference type="EMBL" id="JAGINU010000001">
    <property type="protein sequence ID" value="MBP2365362.1"/>
    <property type="molecule type" value="Genomic_DNA"/>
</dbReference>
<dbReference type="InterPro" id="IPR050492">
    <property type="entry name" value="Bact_metal-bind_prot9"/>
</dbReference>
<dbReference type="Pfam" id="PF01297">
    <property type="entry name" value="ZnuA"/>
    <property type="match status" value="1"/>
</dbReference>
<evidence type="ECO:0000256" key="4">
    <source>
        <dbReference type="ARBA" id="ARBA00022729"/>
    </source>
</evidence>
<keyword evidence="2" id="KW-0813">Transport</keyword>
<reference evidence="7 8" key="1">
    <citation type="submission" date="2021-03" db="EMBL/GenBank/DDBJ databases">
        <title>Sequencing the genomes of 1000 actinobacteria strains.</title>
        <authorList>
            <person name="Klenk H.-P."/>
        </authorList>
    </citation>
    <scope>NUCLEOTIDE SEQUENCE [LARGE SCALE GENOMIC DNA]</scope>
    <source>
        <strain evidence="7 8">DSM 45256</strain>
    </source>
</reference>
<dbReference type="PANTHER" id="PTHR42953">
    <property type="entry name" value="HIGH-AFFINITY ZINC UPTAKE SYSTEM PROTEIN ZNUA-RELATED"/>
    <property type="match status" value="1"/>
</dbReference>
<feature type="compositionally biased region" description="Basic and acidic residues" evidence="5">
    <location>
        <begin position="142"/>
        <end position="163"/>
    </location>
</feature>
<comment type="subcellular location">
    <subcellularLocation>
        <location evidence="1">Cell envelope</location>
    </subcellularLocation>
</comment>
<dbReference type="Proteomes" id="UP001519295">
    <property type="component" value="Unassembled WGS sequence"/>
</dbReference>
<organism evidence="7 8">
    <name type="scientific">Pseudonocardia parietis</name>
    <dbReference type="NCBI Taxonomy" id="570936"/>
    <lineage>
        <taxon>Bacteria</taxon>
        <taxon>Bacillati</taxon>
        <taxon>Actinomycetota</taxon>
        <taxon>Actinomycetes</taxon>
        <taxon>Pseudonocardiales</taxon>
        <taxon>Pseudonocardiaceae</taxon>
        <taxon>Pseudonocardia</taxon>
    </lineage>
</organism>
<keyword evidence="3" id="KW-0479">Metal-binding</keyword>
<keyword evidence="8" id="KW-1185">Reference proteome</keyword>
<evidence type="ECO:0000256" key="5">
    <source>
        <dbReference type="SAM" id="MobiDB-lite"/>
    </source>
</evidence>
<evidence type="ECO:0000256" key="1">
    <source>
        <dbReference type="ARBA" id="ARBA00004196"/>
    </source>
</evidence>
<evidence type="ECO:0000256" key="3">
    <source>
        <dbReference type="ARBA" id="ARBA00022723"/>
    </source>
</evidence>
<sequence length="340" mass="34420">MSPSPRRPAAFVAGLAALTLGLSACGSGQIDSPPSPDTPQVSVVTSTDAWGAVTRAVGGNFVQVEPLIDSPGVDPHGYEATPQDAATIGDGQLIVMNGGGYDAFMTGLVEASGNPAPVIDAVEVSGTADAEGSGGAEGAGGAHDHGADEHAAHGGEEATGHDHGTANEHVWYSLPAVQQVADAVAQQLSTIDPAHAEYYTTNAQAVGSGLAQLTSKATDIGRAHPGARVAVTEPVPDHLLETAGVQNVTPPAFSSAVEEGTDPPAAVVAQMLDLFRTQPPVDALVLNSQTGSASTDQIRAAAEQAGVPVIEMSETMPDGVDDYMLWMNANLDQLAGALNR</sequence>
<dbReference type="RefSeq" id="WP_210025281.1">
    <property type="nucleotide sequence ID" value="NZ_JAGINU010000001.1"/>
</dbReference>
<feature type="region of interest" description="Disordered" evidence="5">
    <location>
        <begin position="128"/>
        <end position="163"/>
    </location>
</feature>
<dbReference type="Gene3D" id="3.40.50.1980">
    <property type="entry name" value="Nitrogenase molybdenum iron protein domain"/>
    <property type="match status" value="1"/>
</dbReference>
<dbReference type="PANTHER" id="PTHR42953:SF1">
    <property type="entry name" value="METAL-BINDING PROTEIN HI_0362-RELATED"/>
    <property type="match status" value="1"/>
</dbReference>
<evidence type="ECO:0000256" key="6">
    <source>
        <dbReference type="SAM" id="SignalP"/>
    </source>
</evidence>